<sequence>MEVTNPSNPHYSYVLYWVSVRNELNEYSTNARVHSRSNRIESSSRAKVKYSTSTCTVRSTVTGGMNRIASHRIASNRINQLKKETANASQPCCSKYTTTAQAMEVTATPGIY</sequence>
<reference evidence="1" key="1">
    <citation type="submission" date="2021-01" db="EMBL/GenBank/DDBJ databases">
        <authorList>
            <person name="Corre E."/>
            <person name="Pelletier E."/>
            <person name="Niang G."/>
            <person name="Scheremetjew M."/>
            <person name="Finn R."/>
            <person name="Kale V."/>
            <person name="Holt S."/>
            <person name="Cochrane G."/>
            <person name="Meng A."/>
            <person name="Brown T."/>
            <person name="Cohen L."/>
        </authorList>
    </citation>
    <scope>NUCLEOTIDE SEQUENCE</scope>
    <source>
        <strain evidence="1">10249 10 AB</strain>
    </source>
</reference>
<dbReference type="EMBL" id="HBIX01018709">
    <property type="protein sequence ID" value="CAE0720594.1"/>
    <property type="molecule type" value="Transcribed_RNA"/>
</dbReference>
<dbReference type="AlphaFoldDB" id="A0A7S4AM51"/>
<evidence type="ECO:0000313" key="1">
    <source>
        <dbReference type="EMBL" id="CAE0720594.1"/>
    </source>
</evidence>
<accession>A0A7S4AM51</accession>
<organism evidence="1">
    <name type="scientific">Pseudo-nitzschia australis</name>
    <dbReference type="NCBI Taxonomy" id="44445"/>
    <lineage>
        <taxon>Eukaryota</taxon>
        <taxon>Sar</taxon>
        <taxon>Stramenopiles</taxon>
        <taxon>Ochrophyta</taxon>
        <taxon>Bacillariophyta</taxon>
        <taxon>Bacillariophyceae</taxon>
        <taxon>Bacillariophycidae</taxon>
        <taxon>Bacillariales</taxon>
        <taxon>Bacillariaceae</taxon>
        <taxon>Pseudo-nitzschia</taxon>
    </lineage>
</organism>
<protein>
    <submittedName>
        <fullName evidence="1">Uncharacterized protein</fullName>
    </submittedName>
</protein>
<proteinExistence type="predicted"/>
<gene>
    <name evidence="1" type="ORF">PAUS00366_LOCUS13348</name>
</gene>
<name>A0A7S4AM51_9STRA</name>